<keyword evidence="3" id="KW-1185">Reference proteome</keyword>
<feature type="transmembrane region" description="Helical" evidence="1">
    <location>
        <begin position="29"/>
        <end position="47"/>
    </location>
</feature>
<protein>
    <submittedName>
        <fullName evidence="2">Uncharacterized protein</fullName>
    </submittedName>
</protein>
<sequence>MLTARLICARASAANAVFFASSRNFSRTTFVMAGVSIAVTYWLPIPMRSPGSRDVDRVMWIP</sequence>
<dbReference type="EMBL" id="UYYB01005682">
    <property type="protein sequence ID" value="VDM67495.1"/>
    <property type="molecule type" value="Genomic_DNA"/>
</dbReference>
<evidence type="ECO:0000313" key="2">
    <source>
        <dbReference type="EMBL" id="VDM67495.1"/>
    </source>
</evidence>
<dbReference type="Proteomes" id="UP000270094">
    <property type="component" value="Unassembled WGS sequence"/>
</dbReference>
<gene>
    <name evidence="2" type="ORF">SVUK_LOCUS2493</name>
</gene>
<proteinExistence type="predicted"/>
<keyword evidence="1" id="KW-0472">Membrane</keyword>
<keyword evidence="1" id="KW-0812">Transmembrane</keyword>
<evidence type="ECO:0000313" key="3">
    <source>
        <dbReference type="Proteomes" id="UP000270094"/>
    </source>
</evidence>
<name>A0A3P7K812_STRVU</name>
<reference evidence="2 3" key="1">
    <citation type="submission" date="2018-11" db="EMBL/GenBank/DDBJ databases">
        <authorList>
            <consortium name="Pathogen Informatics"/>
        </authorList>
    </citation>
    <scope>NUCLEOTIDE SEQUENCE [LARGE SCALE GENOMIC DNA]</scope>
</reference>
<organism evidence="2 3">
    <name type="scientific">Strongylus vulgaris</name>
    <name type="common">Blood worm</name>
    <dbReference type="NCBI Taxonomy" id="40348"/>
    <lineage>
        <taxon>Eukaryota</taxon>
        <taxon>Metazoa</taxon>
        <taxon>Ecdysozoa</taxon>
        <taxon>Nematoda</taxon>
        <taxon>Chromadorea</taxon>
        <taxon>Rhabditida</taxon>
        <taxon>Rhabditina</taxon>
        <taxon>Rhabditomorpha</taxon>
        <taxon>Strongyloidea</taxon>
        <taxon>Strongylidae</taxon>
        <taxon>Strongylus</taxon>
    </lineage>
</organism>
<evidence type="ECO:0000256" key="1">
    <source>
        <dbReference type="SAM" id="Phobius"/>
    </source>
</evidence>
<keyword evidence="1" id="KW-1133">Transmembrane helix</keyword>
<dbReference type="AlphaFoldDB" id="A0A3P7K812"/>
<accession>A0A3P7K812</accession>